<comment type="caution">
    <text evidence="1">The sequence shown here is derived from an EMBL/GenBank/DDBJ whole genome shotgun (WGS) entry which is preliminary data.</text>
</comment>
<evidence type="ECO:0000313" key="1">
    <source>
        <dbReference type="EMBL" id="GAY65595.1"/>
    </source>
</evidence>
<proteinExistence type="predicted"/>
<reference evidence="1 2" key="1">
    <citation type="journal article" date="2017" name="Front. Genet.">
        <title>Draft sequencing of the heterozygous diploid genome of Satsuma (Citrus unshiu Marc.) using a hybrid assembly approach.</title>
        <authorList>
            <person name="Shimizu T."/>
            <person name="Tanizawa Y."/>
            <person name="Mochizuki T."/>
            <person name="Nagasaki H."/>
            <person name="Yoshioka T."/>
            <person name="Toyoda A."/>
            <person name="Fujiyama A."/>
            <person name="Kaminuma E."/>
            <person name="Nakamura Y."/>
        </authorList>
    </citation>
    <scope>NUCLEOTIDE SEQUENCE [LARGE SCALE GENOMIC DNA]</scope>
    <source>
        <strain evidence="2">cv. Miyagawa wase</strain>
    </source>
</reference>
<protein>
    <submittedName>
        <fullName evidence="1">Uncharacterized protein</fullName>
    </submittedName>
</protein>
<accession>A0A2H5QMW4</accession>
<organism evidence="1 2">
    <name type="scientific">Citrus unshiu</name>
    <name type="common">Satsuma mandarin</name>
    <name type="synonym">Citrus nobilis var. unshiu</name>
    <dbReference type="NCBI Taxonomy" id="55188"/>
    <lineage>
        <taxon>Eukaryota</taxon>
        <taxon>Viridiplantae</taxon>
        <taxon>Streptophyta</taxon>
        <taxon>Embryophyta</taxon>
        <taxon>Tracheophyta</taxon>
        <taxon>Spermatophyta</taxon>
        <taxon>Magnoliopsida</taxon>
        <taxon>eudicotyledons</taxon>
        <taxon>Gunneridae</taxon>
        <taxon>Pentapetalae</taxon>
        <taxon>rosids</taxon>
        <taxon>malvids</taxon>
        <taxon>Sapindales</taxon>
        <taxon>Rutaceae</taxon>
        <taxon>Aurantioideae</taxon>
        <taxon>Citrus</taxon>
    </lineage>
</organism>
<dbReference type="AlphaFoldDB" id="A0A2H5QMW4"/>
<name>A0A2H5QMW4_CITUN</name>
<evidence type="ECO:0000313" key="2">
    <source>
        <dbReference type="Proteomes" id="UP000236630"/>
    </source>
</evidence>
<sequence length="125" mass="13077">MGSNVMGLGGGALAATIIVTILFFAANDQSCADAAAGVNKSNRTNMANFHFDHNDMFSEDDSELQLAAAVPRTTTLNVGIAAKQVIDCARPGPYKPCTPDPQNSKKAEHCSLPPGGLYLNRGCAH</sequence>
<dbReference type="Proteomes" id="UP000236630">
    <property type="component" value="Unassembled WGS sequence"/>
</dbReference>
<dbReference type="EMBL" id="BDQV01000498">
    <property type="protein sequence ID" value="GAY65595.1"/>
    <property type="molecule type" value="Genomic_DNA"/>
</dbReference>
<keyword evidence="2" id="KW-1185">Reference proteome</keyword>
<gene>
    <name evidence="1" type="ORF">CUMW_242360</name>
</gene>